<accession>A0AAD3CWG1</accession>
<comment type="caution">
    <text evidence="6">The sequence shown here is derived from an EMBL/GenBank/DDBJ whole genome shotgun (WGS) entry which is preliminary data.</text>
</comment>
<dbReference type="Gene3D" id="1.10.10.10">
    <property type="entry name" value="Winged helix-like DNA-binding domain superfamily/Winged helix DNA-binding domain"/>
    <property type="match status" value="1"/>
</dbReference>
<keyword evidence="2" id="KW-0238">DNA-binding</keyword>
<dbReference type="Proteomes" id="UP001054902">
    <property type="component" value="Unassembled WGS sequence"/>
</dbReference>
<protein>
    <recommendedName>
        <fullName evidence="5">HSF-type DNA-binding domain-containing protein</fullName>
    </recommendedName>
</protein>
<dbReference type="InterPro" id="IPR000232">
    <property type="entry name" value="HSF_DNA-bd"/>
</dbReference>
<dbReference type="SUPFAM" id="SSF46785">
    <property type="entry name" value="Winged helix' DNA-binding domain"/>
    <property type="match status" value="1"/>
</dbReference>
<evidence type="ECO:0000256" key="2">
    <source>
        <dbReference type="ARBA" id="ARBA00023125"/>
    </source>
</evidence>
<dbReference type="GO" id="GO:0005634">
    <property type="term" value="C:nucleus"/>
    <property type="evidence" value="ECO:0007669"/>
    <property type="project" value="UniProtKB-SubCell"/>
</dbReference>
<comment type="similarity">
    <text evidence="4">Belongs to the HSF family.</text>
</comment>
<reference evidence="6 7" key="1">
    <citation type="journal article" date="2021" name="Sci. Rep.">
        <title>The genome of the diatom Chaetoceros tenuissimus carries an ancient integrated fragment of an extant virus.</title>
        <authorList>
            <person name="Hongo Y."/>
            <person name="Kimura K."/>
            <person name="Takaki Y."/>
            <person name="Yoshida Y."/>
            <person name="Baba S."/>
            <person name="Kobayashi G."/>
            <person name="Nagasaki K."/>
            <person name="Hano T."/>
            <person name="Tomaru Y."/>
        </authorList>
    </citation>
    <scope>NUCLEOTIDE SEQUENCE [LARGE SCALE GENOMIC DNA]</scope>
    <source>
        <strain evidence="6 7">NIES-3715</strain>
    </source>
</reference>
<dbReference type="GO" id="GO:0043565">
    <property type="term" value="F:sequence-specific DNA binding"/>
    <property type="evidence" value="ECO:0007669"/>
    <property type="project" value="InterPro"/>
</dbReference>
<evidence type="ECO:0000256" key="3">
    <source>
        <dbReference type="ARBA" id="ARBA00023242"/>
    </source>
</evidence>
<organism evidence="6 7">
    <name type="scientific">Chaetoceros tenuissimus</name>
    <dbReference type="NCBI Taxonomy" id="426638"/>
    <lineage>
        <taxon>Eukaryota</taxon>
        <taxon>Sar</taxon>
        <taxon>Stramenopiles</taxon>
        <taxon>Ochrophyta</taxon>
        <taxon>Bacillariophyta</taxon>
        <taxon>Coscinodiscophyceae</taxon>
        <taxon>Chaetocerotophycidae</taxon>
        <taxon>Chaetocerotales</taxon>
        <taxon>Chaetocerotaceae</taxon>
        <taxon>Chaetoceros</taxon>
    </lineage>
</organism>
<dbReference type="PANTHER" id="PTHR10015">
    <property type="entry name" value="HEAT SHOCK TRANSCRIPTION FACTOR"/>
    <property type="match status" value="1"/>
</dbReference>
<evidence type="ECO:0000259" key="5">
    <source>
        <dbReference type="SMART" id="SM00415"/>
    </source>
</evidence>
<dbReference type="SMART" id="SM00415">
    <property type="entry name" value="HSF"/>
    <property type="match status" value="1"/>
</dbReference>
<dbReference type="AlphaFoldDB" id="A0AAD3CWG1"/>
<dbReference type="Pfam" id="PF00447">
    <property type="entry name" value="HSF_DNA-bind"/>
    <property type="match status" value="1"/>
</dbReference>
<dbReference type="InterPro" id="IPR036388">
    <property type="entry name" value="WH-like_DNA-bd_sf"/>
</dbReference>
<name>A0AAD3CWG1_9STRA</name>
<gene>
    <name evidence="6" type="ORF">CTEN210_09899</name>
</gene>
<feature type="domain" description="HSF-type DNA-binding" evidence="5">
    <location>
        <begin position="70"/>
        <end position="179"/>
    </location>
</feature>
<evidence type="ECO:0000256" key="4">
    <source>
        <dbReference type="RuleBase" id="RU004020"/>
    </source>
</evidence>
<comment type="subcellular location">
    <subcellularLocation>
        <location evidence="1">Nucleus</location>
    </subcellularLocation>
</comment>
<dbReference type="GO" id="GO:0003700">
    <property type="term" value="F:DNA-binding transcription factor activity"/>
    <property type="evidence" value="ECO:0007669"/>
    <property type="project" value="InterPro"/>
</dbReference>
<dbReference type="PANTHER" id="PTHR10015:SF206">
    <property type="entry name" value="HSF-TYPE DNA-BINDING DOMAIN-CONTAINING PROTEIN"/>
    <property type="match status" value="1"/>
</dbReference>
<evidence type="ECO:0000313" key="7">
    <source>
        <dbReference type="Proteomes" id="UP001054902"/>
    </source>
</evidence>
<evidence type="ECO:0000256" key="1">
    <source>
        <dbReference type="ARBA" id="ARBA00004123"/>
    </source>
</evidence>
<dbReference type="EMBL" id="BLLK01000047">
    <property type="protein sequence ID" value="GFH53423.1"/>
    <property type="molecule type" value="Genomic_DNA"/>
</dbReference>
<evidence type="ECO:0000313" key="6">
    <source>
        <dbReference type="EMBL" id="GFH53423.1"/>
    </source>
</evidence>
<dbReference type="InterPro" id="IPR036390">
    <property type="entry name" value="WH_DNA-bd_sf"/>
</dbReference>
<sequence>MKNSHIEDDPYDRMITFLTGKRKEERKSKEKAIRFPVKLMYIIQCGDFNHLIDWVDEEDTAGPDMCIEDNRNVTISGTHHGGFLDEPYNNHVDNRPTSTAFIIYDTIAFEKHVLPAIFKEGKFDSFERKLYRWGFAKKQDDDPPAGSSRRTTLASSSSIYEHPYFCKGDYATASTIACSGSEVKRYKQMQKDKKKLLRKSRITRKDSSFSSSICCSSSSFATKSTSSSTYTTRLTNDNITPLQSRARTVSTPAETSSNLLLYRKDRWDALYFSALRNSPSPDEETVDDRDIVYREESLVDARGCAHMATSSVHYESEQEEQKNEEIGEIKSELEHLGITQMYSSTERNSSRTGISESGESITEDVLSDIDILLVEQLRTRYNRRQRTIEKMQLLLSKYSA</sequence>
<keyword evidence="7" id="KW-1185">Reference proteome</keyword>
<proteinExistence type="inferred from homology"/>
<keyword evidence="3" id="KW-0539">Nucleus</keyword>